<feature type="transmembrane region" description="Helical" evidence="8">
    <location>
        <begin position="194"/>
        <end position="214"/>
    </location>
</feature>
<reference evidence="10" key="1">
    <citation type="submission" date="2017-06" db="EMBL/GenBank/DDBJ databases">
        <authorList>
            <person name="Varghese N."/>
            <person name="Submissions S."/>
        </authorList>
    </citation>
    <scope>NUCLEOTIDE SEQUENCE [LARGE SCALE GENOMIC DNA]</scope>
    <source>
        <strain evidence="10">DSM 11116</strain>
    </source>
</reference>
<proteinExistence type="inferred from homology"/>
<evidence type="ECO:0000256" key="4">
    <source>
        <dbReference type="ARBA" id="ARBA00022475"/>
    </source>
</evidence>
<feature type="transmembrane region" description="Helical" evidence="8">
    <location>
        <begin position="134"/>
        <end position="151"/>
    </location>
</feature>
<accession>A0A212T522</accession>
<feature type="transmembrane region" description="Helical" evidence="8">
    <location>
        <begin position="106"/>
        <end position="128"/>
    </location>
</feature>
<evidence type="ECO:0000256" key="6">
    <source>
        <dbReference type="ARBA" id="ARBA00022989"/>
    </source>
</evidence>
<feature type="transmembrane region" description="Helical" evidence="8">
    <location>
        <begin position="226"/>
        <end position="245"/>
    </location>
</feature>
<keyword evidence="6 8" id="KW-1133">Transmembrane helix</keyword>
<evidence type="ECO:0000256" key="3">
    <source>
        <dbReference type="ARBA" id="ARBA00022448"/>
    </source>
</evidence>
<dbReference type="EMBL" id="FYEW01000001">
    <property type="protein sequence ID" value="SNC61105.1"/>
    <property type="molecule type" value="Genomic_DNA"/>
</dbReference>
<keyword evidence="5 8" id="KW-0812">Transmembrane</keyword>
<dbReference type="Proteomes" id="UP000198131">
    <property type="component" value="Unassembled WGS sequence"/>
</dbReference>
<feature type="transmembrane region" description="Helical" evidence="8">
    <location>
        <begin position="265"/>
        <end position="283"/>
    </location>
</feature>
<organism evidence="9 10">
    <name type="scientific">Hymenobacter gelipurpurascens</name>
    <dbReference type="NCBI Taxonomy" id="89968"/>
    <lineage>
        <taxon>Bacteria</taxon>
        <taxon>Pseudomonadati</taxon>
        <taxon>Bacteroidota</taxon>
        <taxon>Cytophagia</taxon>
        <taxon>Cytophagales</taxon>
        <taxon>Hymenobacteraceae</taxon>
        <taxon>Hymenobacter</taxon>
    </lineage>
</organism>
<comment type="similarity">
    <text evidence="2 8">Belongs to the 4-toluene sulfonate uptake permease (TSUP) (TC 2.A.102) family.</text>
</comment>
<dbReference type="RefSeq" id="WP_088841742.1">
    <property type="nucleotide sequence ID" value="NZ_FYEW01000001.1"/>
</dbReference>
<sequence>MGLSCPARPVPQAVARFFAEPYCFTAPPSYLRRVITLTLALLCLFAFLAGFIDSIVGGGGLIQLPAMLILLKGVPVPTVFGTGKVSSLAGTAAAFRHYAGRVPIRWRAVGVAAGVAGVFSFLGARVVSHLPKELLPPLVLGLLVCIAIYTFWRKDFGSIHAPRLSAQREPIYGALVGMIIGFYDGFFGPGTGSFLLFAFVGLFGFDFISSSASAKLVNVATNLAALAYFAYTGQILWHIALPMAASNIAGSTLGAHLAVRHGTGFVRVLFLVVVCAFILKLSADMMGWHL</sequence>
<name>A0A212T522_9BACT</name>
<feature type="transmembrane region" description="Helical" evidence="8">
    <location>
        <begin position="171"/>
        <end position="188"/>
    </location>
</feature>
<evidence type="ECO:0000313" key="9">
    <source>
        <dbReference type="EMBL" id="SNC61105.1"/>
    </source>
</evidence>
<keyword evidence="4 8" id="KW-1003">Cell membrane</keyword>
<keyword evidence="3" id="KW-0813">Transport</keyword>
<evidence type="ECO:0000256" key="2">
    <source>
        <dbReference type="ARBA" id="ARBA00009142"/>
    </source>
</evidence>
<evidence type="ECO:0000256" key="8">
    <source>
        <dbReference type="RuleBase" id="RU363041"/>
    </source>
</evidence>
<feature type="transmembrane region" description="Helical" evidence="8">
    <location>
        <begin position="34"/>
        <end position="62"/>
    </location>
</feature>
<dbReference type="GO" id="GO:0005886">
    <property type="term" value="C:plasma membrane"/>
    <property type="evidence" value="ECO:0007669"/>
    <property type="project" value="UniProtKB-SubCell"/>
</dbReference>
<dbReference type="InterPro" id="IPR052017">
    <property type="entry name" value="TSUP"/>
</dbReference>
<evidence type="ECO:0000256" key="1">
    <source>
        <dbReference type="ARBA" id="ARBA00004651"/>
    </source>
</evidence>
<evidence type="ECO:0000256" key="5">
    <source>
        <dbReference type="ARBA" id="ARBA00022692"/>
    </source>
</evidence>
<protein>
    <recommendedName>
        <fullName evidence="8">Probable membrane transporter protein</fullName>
    </recommendedName>
</protein>
<dbReference type="PANTHER" id="PTHR30269">
    <property type="entry name" value="TRANSMEMBRANE PROTEIN YFCA"/>
    <property type="match status" value="1"/>
</dbReference>
<dbReference type="PANTHER" id="PTHR30269:SF0">
    <property type="entry name" value="MEMBRANE TRANSPORTER PROTEIN YFCA-RELATED"/>
    <property type="match status" value="1"/>
</dbReference>
<keyword evidence="7 8" id="KW-0472">Membrane</keyword>
<keyword evidence="10" id="KW-1185">Reference proteome</keyword>
<dbReference type="OrthoDB" id="554695at2"/>
<dbReference type="Pfam" id="PF01925">
    <property type="entry name" value="TauE"/>
    <property type="match status" value="1"/>
</dbReference>
<gene>
    <name evidence="9" type="ORF">SAMN06265337_0397</name>
</gene>
<evidence type="ECO:0000256" key="7">
    <source>
        <dbReference type="ARBA" id="ARBA00023136"/>
    </source>
</evidence>
<comment type="subcellular location">
    <subcellularLocation>
        <location evidence="1 8">Cell membrane</location>
        <topology evidence="1 8">Multi-pass membrane protein</topology>
    </subcellularLocation>
</comment>
<dbReference type="InterPro" id="IPR002781">
    <property type="entry name" value="TM_pro_TauE-like"/>
</dbReference>
<evidence type="ECO:0000313" key="10">
    <source>
        <dbReference type="Proteomes" id="UP000198131"/>
    </source>
</evidence>
<dbReference type="AlphaFoldDB" id="A0A212T522"/>